<feature type="transmembrane region" description="Helical" evidence="10">
    <location>
        <begin position="686"/>
        <end position="710"/>
    </location>
</feature>
<keyword evidence="10" id="KW-0812">Transmembrane</keyword>
<feature type="transmembrane region" description="Helical" evidence="10">
    <location>
        <begin position="542"/>
        <end position="572"/>
    </location>
</feature>
<dbReference type="CDD" id="cd09143">
    <property type="entry name" value="PLDc_vPLD1_2_like_bac_2"/>
    <property type="match status" value="1"/>
</dbReference>
<reference evidence="13" key="1">
    <citation type="journal article" date="2019" name="Int. J. Syst. Evol. Microbiol.">
        <title>The Global Catalogue of Microorganisms (GCM) 10K type strain sequencing project: providing services to taxonomists for standard genome sequencing and annotation.</title>
        <authorList>
            <consortium name="The Broad Institute Genomics Platform"/>
            <consortium name="The Broad Institute Genome Sequencing Center for Infectious Disease"/>
            <person name="Wu L."/>
            <person name="Ma J."/>
        </authorList>
    </citation>
    <scope>NUCLEOTIDE SEQUENCE [LARGE SCALE GENOMIC DNA]</scope>
    <source>
        <strain evidence="13">CCM 7435</strain>
    </source>
</reference>
<sequence length="717" mass="78566">MLDRVQRFSAQMRPEPFASRLREGCNVWRVETADRAAVLVDGAAYFEALRSALLQARDTVHIAGWDLDSRMKLVGDSGRAEDGLPERLADFLSALVKRRPELRIRLLLWDYSMVFAFERELMPLYSFLWNTPPQIEICLDDALPFGASHHQKIVVIDDRVAFSGGLDLTGRRWDTPEHLPEHELRVDAAGAPYGAFHDVQMLVEGPAAAALGEMLRERWRRAACERLAPPRCDPGCYSAPSPWPDGVEPEFEGVAVGIARTLPAHEAETSVREVEALFFDMIDAAERFVYIENQFFTCRRTTERLIARMRRRPRLEAVVAMPMAYRSWFEHRAMGVGRDRVMGMVAEAGLGDRLRFVYPEVGPHEAAGRVMVHSKVMIIDDRLMRIGSANLCNRSMGFDSECDLVVEARDDAEREAVAAVRNRLLGEHLGRTPEEVGEALAAGGLAALLEAPAPDRRLAPVPYEPAATELPLPMIDALADPVEPLYEDSGVALPAPRRWRRALALLAALAVIGGLALAWSHSPFAEPERLMQAFTRLSEAPWAPAAVVLAFVAGGFIAFPVTLLIVATVAVFDGWTGAVLAGTGALTSALATYAVGRTLGARLVRRFIGPRINRIRRRLANRGVLAVTTVRLVPAAPFSFVNLVAGAVGIPLADYLVGTILGLMPGLIVMTALGRQIVDLLADPTLGAIALLVGFLALWIVLSLSFQLLVNRARSTA</sequence>
<feature type="domain" description="PLD phosphodiesterase" evidence="11">
    <location>
        <begin position="145"/>
        <end position="172"/>
    </location>
</feature>
<dbReference type="PANTHER" id="PTHR18896:SF76">
    <property type="entry name" value="PHOSPHOLIPASE"/>
    <property type="match status" value="1"/>
</dbReference>
<proteinExistence type="predicted"/>
<dbReference type="PROSITE" id="PS50035">
    <property type="entry name" value="PLD"/>
    <property type="match status" value="2"/>
</dbReference>
<feature type="transmembrane region" description="Helical" evidence="10">
    <location>
        <begin position="652"/>
        <end position="674"/>
    </location>
</feature>
<evidence type="ECO:0000256" key="1">
    <source>
        <dbReference type="ARBA" id="ARBA00000798"/>
    </source>
</evidence>
<evidence type="ECO:0000256" key="9">
    <source>
        <dbReference type="ARBA" id="ARBA00029594"/>
    </source>
</evidence>
<dbReference type="Pfam" id="PF00614">
    <property type="entry name" value="PLDc"/>
    <property type="match status" value="1"/>
</dbReference>
<dbReference type="Proteomes" id="UP001597299">
    <property type="component" value="Unassembled WGS sequence"/>
</dbReference>
<name>A0ABW4YW56_9HYPH</name>
<evidence type="ECO:0000256" key="7">
    <source>
        <dbReference type="ARBA" id="ARBA00022801"/>
    </source>
</evidence>
<dbReference type="InterPro" id="IPR015679">
    <property type="entry name" value="PLipase_D_fam"/>
</dbReference>
<evidence type="ECO:0000259" key="11">
    <source>
        <dbReference type="PROSITE" id="PS50035"/>
    </source>
</evidence>
<evidence type="ECO:0000256" key="4">
    <source>
        <dbReference type="ARBA" id="ARBA00018392"/>
    </source>
</evidence>
<keyword evidence="6" id="KW-0677">Repeat</keyword>
<comment type="subcellular location">
    <subcellularLocation>
        <location evidence="3">Secreted</location>
    </subcellularLocation>
</comment>
<evidence type="ECO:0000256" key="6">
    <source>
        <dbReference type="ARBA" id="ARBA00022737"/>
    </source>
</evidence>
<feature type="transmembrane region" description="Helical" evidence="10">
    <location>
        <begin position="578"/>
        <end position="599"/>
    </location>
</feature>
<accession>A0ABW4YW56</accession>
<dbReference type="InterPro" id="IPR025202">
    <property type="entry name" value="PLD-like_dom"/>
</dbReference>
<evidence type="ECO:0000256" key="8">
    <source>
        <dbReference type="ARBA" id="ARBA00023098"/>
    </source>
</evidence>
<evidence type="ECO:0000256" key="3">
    <source>
        <dbReference type="ARBA" id="ARBA00004613"/>
    </source>
</evidence>
<keyword evidence="13" id="KW-1185">Reference proteome</keyword>
<evidence type="ECO:0000313" key="12">
    <source>
        <dbReference type="EMBL" id="MFD2140309.1"/>
    </source>
</evidence>
<feature type="transmembrane region" description="Helical" evidence="10">
    <location>
        <begin position="619"/>
        <end position="640"/>
    </location>
</feature>
<keyword evidence="10" id="KW-0472">Membrane</keyword>
<dbReference type="Gene3D" id="3.30.870.10">
    <property type="entry name" value="Endonuclease Chain A"/>
    <property type="match status" value="2"/>
</dbReference>
<dbReference type="EMBL" id="JBHUHD010000001">
    <property type="protein sequence ID" value="MFD2140309.1"/>
    <property type="molecule type" value="Genomic_DNA"/>
</dbReference>
<dbReference type="SUPFAM" id="SSF56024">
    <property type="entry name" value="Phospholipase D/nuclease"/>
    <property type="match status" value="2"/>
</dbReference>
<dbReference type="RefSeq" id="WP_213351922.1">
    <property type="nucleotide sequence ID" value="NZ_JAHBGB010000015.1"/>
</dbReference>
<dbReference type="SMART" id="SM00155">
    <property type="entry name" value="PLDc"/>
    <property type="match status" value="2"/>
</dbReference>
<dbReference type="CDD" id="cd09140">
    <property type="entry name" value="PLDc_vPLD1_2_like_bac_1"/>
    <property type="match status" value="1"/>
</dbReference>
<evidence type="ECO:0000313" key="13">
    <source>
        <dbReference type="Proteomes" id="UP001597299"/>
    </source>
</evidence>
<feature type="transmembrane region" description="Helical" evidence="10">
    <location>
        <begin position="502"/>
        <end position="521"/>
    </location>
</feature>
<evidence type="ECO:0000256" key="2">
    <source>
        <dbReference type="ARBA" id="ARBA00003145"/>
    </source>
</evidence>
<comment type="catalytic activity">
    <reaction evidence="1">
        <text>a 1,2-diacyl-sn-glycero-3-phosphocholine + H2O = a 1,2-diacyl-sn-glycero-3-phosphate + choline + H(+)</text>
        <dbReference type="Rhea" id="RHEA:14445"/>
        <dbReference type="ChEBI" id="CHEBI:15354"/>
        <dbReference type="ChEBI" id="CHEBI:15377"/>
        <dbReference type="ChEBI" id="CHEBI:15378"/>
        <dbReference type="ChEBI" id="CHEBI:57643"/>
        <dbReference type="ChEBI" id="CHEBI:58608"/>
        <dbReference type="EC" id="3.1.4.4"/>
    </reaction>
</comment>
<dbReference type="Pfam" id="PF09335">
    <property type="entry name" value="VTT_dom"/>
    <property type="match status" value="1"/>
</dbReference>
<evidence type="ECO:0000256" key="10">
    <source>
        <dbReference type="SAM" id="Phobius"/>
    </source>
</evidence>
<comment type="caution">
    <text evidence="12">The sequence shown here is derived from an EMBL/GenBank/DDBJ whole genome shotgun (WGS) entry which is preliminary data.</text>
</comment>
<gene>
    <name evidence="12" type="ORF">ACFSNC_07870</name>
</gene>
<dbReference type="InterPro" id="IPR032816">
    <property type="entry name" value="VTT_dom"/>
</dbReference>
<dbReference type="InterPro" id="IPR001736">
    <property type="entry name" value="PLipase_D/transphosphatidylase"/>
</dbReference>
<keyword evidence="10" id="KW-1133">Transmembrane helix</keyword>
<feature type="domain" description="PLD phosphodiesterase" evidence="11">
    <location>
        <begin position="368"/>
        <end position="395"/>
    </location>
</feature>
<organism evidence="12 13">
    <name type="scientific">Ancylobacter oerskovii</name>
    <dbReference type="NCBI Taxonomy" id="459519"/>
    <lineage>
        <taxon>Bacteria</taxon>
        <taxon>Pseudomonadati</taxon>
        <taxon>Pseudomonadota</taxon>
        <taxon>Alphaproteobacteria</taxon>
        <taxon>Hyphomicrobiales</taxon>
        <taxon>Xanthobacteraceae</taxon>
        <taxon>Ancylobacter</taxon>
    </lineage>
</organism>
<dbReference type="Pfam" id="PF13091">
    <property type="entry name" value="PLDc_2"/>
    <property type="match status" value="1"/>
</dbReference>
<keyword evidence="8" id="KW-0443">Lipid metabolism</keyword>
<comment type="function">
    <text evidence="2">Could be a virulence factor.</text>
</comment>
<evidence type="ECO:0000256" key="5">
    <source>
        <dbReference type="ARBA" id="ARBA00022525"/>
    </source>
</evidence>
<keyword evidence="7" id="KW-0378">Hydrolase</keyword>
<dbReference type="PANTHER" id="PTHR18896">
    <property type="entry name" value="PHOSPHOLIPASE D"/>
    <property type="match status" value="1"/>
</dbReference>
<keyword evidence="5" id="KW-0964">Secreted</keyword>
<protein>
    <recommendedName>
        <fullName evidence="4">Phospholipase D</fullName>
    </recommendedName>
    <alternativeName>
        <fullName evidence="9">Choline phosphatase</fullName>
    </alternativeName>
</protein>